<evidence type="ECO:0000256" key="6">
    <source>
        <dbReference type="ARBA" id="ARBA00023014"/>
    </source>
</evidence>
<dbReference type="GO" id="GO:0008168">
    <property type="term" value="F:methyltransferase activity"/>
    <property type="evidence" value="ECO:0007669"/>
    <property type="project" value="UniProtKB-KW"/>
</dbReference>
<dbReference type="GeneID" id="93313601"/>
<dbReference type="SUPFAM" id="SSF52343">
    <property type="entry name" value="Ferredoxin reductase-like, C-terminal NADP-linked domain"/>
    <property type="match status" value="1"/>
</dbReference>
<dbReference type="HOGENOM" id="CLU_003827_17_0_6"/>
<keyword evidence="1" id="KW-0285">Flavoprotein</keyword>
<keyword evidence="10" id="KW-1185">Reference proteome</keyword>
<dbReference type="InterPro" id="IPR017927">
    <property type="entry name" value="FAD-bd_FR_type"/>
</dbReference>
<dbReference type="CDD" id="cd06185">
    <property type="entry name" value="PDR_like"/>
    <property type="match status" value="1"/>
</dbReference>
<dbReference type="SUPFAM" id="SSF54292">
    <property type="entry name" value="2Fe-2S ferredoxin-like"/>
    <property type="match status" value="1"/>
</dbReference>
<evidence type="ECO:0000259" key="7">
    <source>
        <dbReference type="PROSITE" id="PS51085"/>
    </source>
</evidence>
<evidence type="ECO:0000313" key="9">
    <source>
        <dbReference type="EMBL" id="AEG95403.1"/>
    </source>
</evidence>
<dbReference type="RefSeq" id="WP_015703349.1">
    <property type="nucleotide sequence ID" value="NC_015663.1"/>
</dbReference>
<proteinExistence type="predicted"/>
<feature type="domain" description="FAD-binding FR-type" evidence="8">
    <location>
        <begin position="2"/>
        <end position="103"/>
    </location>
</feature>
<evidence type="ECO:0000256" key="5">
    <source>
        <dbReference type="ARBA" id="ARBA00023004"/>
    </source>
</evidence>
<dbReference type="InterPro" id="IPR001041">
    <property type="entry name" value="2Fe-2S_ferredoxin-type"/>
</dbReference>
<evidence type="ECO:0000256" key="3">
    <source>
        <dbReference type="ARBA" id="ARBA00022723"/>
    </source>
</evidence>
<accession>A0A0H3FJ64</accession>
<dbReference type="PANTHER" id="PTHR47354">
    <property type="entry name" value="NADH OXIDOREDUCTASE HCR"/>
    <property type="match status" value="1"/>
</dbReference>
<keyword evidence="5" id="KW-0408">Iron</keyword>
<dbReference type="CDD" id="cd00207">
    <property type="entry name" value="fer2"/>
    <property type="match status" value="1"/>
</dbReference>
<gene>
    <name evidence="9" type="ordered locus">EAE_02340</name>
</gene>
<keyword evidence="3" id="KW-0479">Metal-binding</keyword>
<dbReference type="Pfam" id="PF00175">
    <property type="entry name" value="NAD_binding_1"/>
    <property type="match status" value="1"/>
</dbReference>
<dbReference type="EMBL" id="CP002824">
    <property type="protein sequence ID" value="AEG95403.1"/>
    <property type="molecule type" value="Genomic_DNA"/>
</dbReference>
<dbReference type="KEGG" id="eae:EAE_02340"/>
<dbReference type="Gene3D" id="3.40.50.80">
    <property type="entry name" value="Nucleotide-binding domain of ferredoxin-NADP reductase (FNR) module"/>
    <property type="match status" value="1"/>
</dbReference>
<keyword evidence="6" id="KW-0411">Iron-sulfur</keyword>
<dbReference type="InterPro" id="IPR012675">
    <property type="entry name" value="Beta-grasp_dom_sf"/>
</dbReference>
<evidence type="ECO:0000256" key="4">
    <source>
        <dbReference type="ARBA" id="ARBA00023002"/>
    </source>
</evidence>
<organism evidence="9 10">
    <name type="scientific">Klebsiella aerogenes (strain ATCC 13048 / DSM 30053 / CCUG 1429 / JCM 1235 / KCTC 2190 / NBRC 13534 / NCIMB 10102 / NCTC 10006 / CDC 819-56)</name>
    <name type="common">Enterobacter aerogenes</name>
    <dbReference type="NCBI Taxonomy" id="1028307"/>
    <lineage>
        <taxon>Bacteria</taxon>
        <taxon>Pseudomonadati</taxon>
        <taxon>Pseudomonadota</taxon>
        <taxon>Gammaproteobacteria</taxon>
        <taxon>Enterobacterales</taxon>
        <taxon>Enterobacteriaceae</taxon>
        <taxon>Klebsiella/Raoultella group</taxon>
        <taxon>Klebsiella</taxon>
    </lineage>
</organism>
<dbReference type="Gene3D" id="2.40.30.10">
    <property type="entry name" value="Translation factors"/>
    <property type="match status" value="1"/>
</dbReference>
<feature type="domain" description="2Fe-2S ferredoxin-type" evidence="7">
    <location>
        <begin position="230"/>
        <end position="319"/>
    </location>
</feature>
<evidence type="ECO:0000256" key="2">
    <source>
        <dbReference type="ARBA" id="ARBA00022714"/>
    </source>
</evidence>
<dbReference type="InterPro" id="IPR036010">
    <property type="entry name" value="2Fe-2S_ferredoxin-like_sf"/>
</dbReference>
<keyword evidence="2" id="KW-0001">2Fe-2S</keyword>
<dbReference type="AlphaFoldDB" id="A0A0H3FJ64"/>
<evidence type="ECO:0000313" key="10">
    <source>
        <dbReference type="Proteomes" id="UP000008881"/>
    </source>
</evidence>
<dbReference type="PRINTS" id="PR00409">
    <property type="entry name" value="PHDIOXRDTASE"/>
</dbReference>
<dbReference type="SUPFAM" id="SSF63380">
    <property type="entry name" value="Riboflavin synthase domain-like"/>
    <property type="match status" value="1"/>
</dbReference>
<name>A0A0H3FJ64_KLEAK</name>
<evidence type="ECO:0000256" key="1">
    <source>
        <dbReference type="ARBA" id="ARBA00022630"/>
    </source>
</evidence>
<dbReference type="InterPro" id="IPR006058">
    <property type="entry name" value="2Fe2S_fd_BS"/>
</dbReference>
<dbReference type="Pfam" id="PF00111">
    <property type="entry name" value="Fer2"/>
    <property type="match status" value="1"/>
</dbReference>
<dbReference type="OrthoDB" id="9796486at2"/>
<dbReference type="InterPro" id="IPR001433">
    <property type="entry name" value="OxRdtase_FAD/NAD-bd"/>
</dbReference>
<dbReference type="PROSITE" id="PS51085">
    <property type="entry name" value="2FE2S_FER_2"/>
    <property type="match status" value="1"/>
</dbReference>
<dbReference type="PANTHER" id="PTHR47354:SF1">
    <property type="entry name" value="CARNITINE MONOOXYGENASE REDUCTASE SUBUNIT"/>
    <property type="match status" value="1"/>
</dbReference>
<dbReference type="PATRIC" id="fig|1028307.3.peg.465"/>
<dbReference type="eggNOG" id="COG1018">
    <property type="taxonomic scope" value="Bacteria"/>
</dbReference>
<dbReference type="GO" id="GO:0032259">
    <property type="term" value="P:methylation"/>
    <property type="evidence" value="ECO:0007669"/>
    <property type="project" value="UniProtKB-KW"/>
</dbReference>
<dbReference type="Proteomes" id="UP000008881">
    <property type="component" value="Chromosome"/>
</dbReference>
<keyword evidence="9" id="KW-0808">Transferase</keyword>
<dbReference type="InterPro" id="IPR039261">
    <property type="entry name" value="FNR_nucleotide-bd"/>
</dbReference>
<dbReference type="Gene3D" id="3.10.20.30">
    <property type="match status" value="1"/>
</dbReference>
<evidence type="ECO:0000259" key="8">
    <source>
        <dbReference type="PROSITE" id="PS51384"/>
    </source>
</evidence>
<dbReference type="PROSITE" id="PS00197">
    <property type="entry name" value="2FE2S_FER_1"/>
    <property type="match status" value="1"/>
</dbReference>
<sequence length="322" mass="34846">MAETLTVRVTEREIQGAEVVVLTLASPDGAPLPSFSAGAHIDLHLGDGIVRQYSLCGSAHHPQRYRLGILKDRASRGGSLAAHALQPGDEVQISPPRNLFALEMSAPHSILIGGGIGITPMLAMADTLFRAGKSFEVHYCGHSREVMAFLAELADCHFSAQVQLHISDENGRIRPQELLTPHAAAGHLYVCGPEGFMAWINETAQGCGFSAEQLHQEYFNREVETSGGSFEVAVPELNLSVTVGENETIVAALQKAGIKVKVSCQQGVCGTCLANVCSGEPDHRDEYLTEEEREDNDQILLCCSRAKTPRLVIEGFEYVKLK</sequence>
<reference evidence="9 10" key="1">
    <citation type="journal article" date="2012" name="J. Bacteriol.">
        <title>Complete genome sequence of Enterobacter aerogenes KCTC 2190.</title>
        <authorList>
            <person name="Shin S.H."/>
            <person name="Kim S."/>
            <person name="Kim J.Y."/>
            <person name="Lee S."/>
            <person name="Um Y."/>
            <person name="Oh M.K."/>
            <person name="Kim Y.R."/>
            <person name="Lee J."/>
            <person name="Yang K.S."/>
        </authorList>
    </citation>
    <scope>NUCLEOTIDE SEQUENCE [LARGE SCALE GENOMIC DNA]</scope>
    <source>
        <strain evidence="9 10">KCTC 2190</strain>
    </source>
</reference>
<dbReference type="InterPro" id="IPR017938">
    <property type="entry name" value="Riboflavin_synthase-like_b-brl"/>
</dbReference>
<keyword evidence="9" id="KW-0489">Methyltransferase</keyword>
<dbReference type="PROSITE" id="PS51384">
    <property type="entry name" value="FAD_FR"/>
    <property type="match status" value="1"/>
</dbReference>
<dbReference type="InterPro" id="IPR050415">
    <property type="entry name" value="MRET"/>
</dbReference>
<keyword evidence="4" id="KW-0560">Oxidoreductase</keyword>
<dbReference type="GO" id="GO:0046872">
    <property type="term" value="F:metal ion binding"/>
    <property type="evidence" value="ECO:0007669"/>
    <property type="project" value="UniProtKB-KW"/>
</dbReference>
<protein>
    <submittedName>
        <fullName evidence="9">Vanillate O-demethylase oxidoreductase</fullName>
    </submittedName>
</protein>
<dbReference type="GO" id="GO:0016491">
    <property type="term" value="F:oxidoreductase activity"/>
    <property type="evidence" value="ECO:0007669"/>
    <property type="project" value="UniProtKB-KW"/>
</dbReference>
<dbReference type="GO" id="GO:0051537">
    <property type="term" value="F:2 iron, 2 sulfur cluster binding"/>
    <property type="evidence" value="ECO:0007669"/>
    <property type="project" value="UniProtKB-KW"/>
</dbReference>